<proteinExistence type="predicted"/>
<feature type="compositionally biased region" description="Basic residues" evidence="1">
    <location>
        <begin position="23"/>
        <end position="33"/>
    </location>
</feature>
<feature type="non-terminal residue" evidence="2">
    <location>
        <position position="199"/>
    </location>
</feature>
<evidence type="ECO:0000313" key="3">
    <source>
        <dbReference type="Proteomes" id="UP001152523"/>
    </source>
</evidence>
<name>A0AAV0GGN7_9ASTE</name>
<feature type="compositionally biased region" description="Basic and acidic residues" evidence="1">
    <location>
        <begin position="13"/>
        <end position="22"/>
    </location>
</feature>
<protein>
    <recommendedName>
        <fullName evidence="4">Myb/SANT-like domain-containing protein</fullName>
    </recommendedName>
</protein>
<feature type="region of interest" description="Disordered" evidence="1">
    <location>
        <begin position="1"/>
        <end position="33"/>
    </location>
</feature>
<dbReference type="PANTHER" id="PTHR33018">
    <property type="entry name" value="OS10G0338966 PROTEIN-RELATED"/>
    <property type="match status" value="1"/>
</dbReference>
<evidence type="ECO:0000313" key="2">
    <source>
        <dbReference type="EMBL" id="CAH9146728.1"/>
    </source>
</evidence>
<dbReference type="AlphaFoldDB" id="A0AAV0GGN7"/>
<accession>A0AAV0GGN7</accession>
<dbReference type="EMBL" id="CAMAPF010001112">
    <property type="protein sequence ID" value="CAH9146728.1"/>
    <property type="molecule type" value="Genomic_DNA"/>
</dbReference>
<organism evidence="2 3">
    <name type="scientific">Cuscuta epithymum</name>
    <dbReference type="NCBI Taxonomy" id="186058"/>
    <lineage>
        <taxon>Eukaryota</taxon>
        <taxon>Viridiplantae</taxon>
        <taxon>Streptophyta</taxon>
        <taxon>Embryophyta</taxon>
        <taxon>Tracheophyta</taxon>
        <taxon>Spermatophyta</taxon>
        <taxon>Magnoliopsida</taxon>
        <taxon>eudicotyledons</taxon>
        <taxon>Gunneridae</taxon>
        <taxon>Pentapetalae</taxon>
        <taxon>asterids</taxon>
        <taxon>lamiids</taxon>
        <taxon>Solanales</taxon>
        <taxon>Convolvulaceae</taxon>
        <taxon>Cuscuteae</taxon>
        <taxon>Cuscuta</taxon>
        <taxon>Cuscuta subgen. Cuscuta</taxon>
    </lineage>
</organism>
<dbReference type="PANTHER" id="PTHR33018:SF31">
    <property type="entry name" value="TRANSPOSASE, PTTA_EN_SPM, PLANT"/>
    <property type="match status" value="1"/>
</dbReference>
<evidence type="ECO:0008006" key="4">
    <source>
        <dbReference type="Google" id="ProtNLM"/>
    </source>
</evidence>
<reference evidence="2" key="1">
    <citation type="submission" date="2022-07" db="EMBL/GenBank/DDBJ databases">
        <authorList>
            <person name="Macas J."/>
            <person name="Novak P."/>
            <person name="Neumann P."/>
        </authorList>
    </citation>
    <scope>NUCLEOTIDE SEQUENCE</scope>
</reference>
<sequence>MSKNEEAMDDFDVDKGLDDLGQRPKRRQKTKKKMLLKKAADDKVVVKVNSFGVHAGKEWTELTNYIGVLVRDHVSIVHDEWRHVKVKLKDEMWNHLKELFVLSDNSKKHVLATMSVAFRNFKSMLRNDFIYQHAHNLEKLALPPTEYKQISKKEWKLFVKKTFSEEFVEKSQKAKARRKKHKLNHRLGSTGYGGLLVKK</sequence>
<dbReference type="Proteomes" id="UP001152523">
    <property type="component" value="Unassembled WGS sequence"/>
</dbReference>
<gene>
    <name evidence="2" type="ORF">CEPIT_LOCUS43209</name>
</gene>
<keyword evidence="3" id="KW-1185">Reference proteome</keyword>
<evidence type="ECO:0000256" key="1">
    <source>
        <dbReference type="SAM" id="MobiDB-lite"/>
    </source>
</evidence>
<comment type="caution">
    <text evidence="2">The sequence shown here is derived from an EMBL/GenBank/DDBJ whole genome shotgun (WGS) entry which is preliminary data.</text>
</comment>